<dbReference type="RefSeq" id="XP_033376873.1">
    <property type="nucleotide sequence ID" value="XM_033524749.1"/>
</dbReference>
<organism evidence="1 2">
    <name type="scientific">Aaosphaeria arxii CBS 175.79</name>
    <dbReference type="NCBI Taxonomy" id="1450172"/>
    <lineage>
        <taxon>Eukaryota</taxon>
        <taxon>Fungi</taxon>
        <taxon>Dikarya</taxon>
        <taxon>Ascomycota</taxon>
        <taxon>Pezizomycotina</taxon>
        <taxon>Dothideomycetes</taxon>
        <taxon>Pleosporomycetidae</taxon>
        <taxon>Pleosporales</taxon>
        <taxon>Pleosporales incertae sedis</taxon>
        <taxon>Aaosphaeria</taxon>
    </lineage>
</organism>
<evidence type="ECO:0000313" key="2">
    <source>
        <dbReference type="Proteomes" id="UP000799778"/>
    </source>
</evidence>
<evidence type="ECO:0000313" key="1">
    <source>
        <dbReference type="EMBL" id="KAF2008534.1"/>
    </source>
</evidence>
<accession>A0A6A5X6X2</accession>
<reference evidence="1" key="1">
    <citation type="journal article" date="2020" name="Stud. Mycol.">
        <title>101 Dothideomycetes genomes: a test case for predicting lifestyles and emergence of pathogens.</title>
        <authorList>
            <person name="Haridas S."/>
            <person name="Albert R."/>
            <person name="Binder M."/>
            <person name="Bloem J."/>
            <person name="Labutti K."/>
            <person name="Salamov A."/>
            <person name="Andreopoulos B."/>
            <person name="Baker S."/>
            <person name="Barry K."/>
            <person name="Bills G."/>
            <person name="Bluhm B."/>
            <person name="Cannon C."/>
            <person name="Castanera R."/>
            <person name="Culley D."/>
            <person name="Daum C."/>
            <person name="Ezra D."/>
            <person name="Gonzalez J."/>
            <person name="Henrissat B."/>
            <person name="Kuo A."/>
            <person name="Liang C."/>
            <person name="Lipzen A."/>
            <person name="Lutzoni F."/>
            <person name="Magnuson J."/>
            <person name="Mondo S."/>
            <person name="Nolan M."/>
            <person name="Ohm R."/>
            <person name="Pangilinan J."/>
            <person name="Park H.-J."/>
            <person name="Ramirez L."/>
            <person name="Alfaro M."/>
            <person name="Sun H."/>
            <person name="Tritt A."/>
            <person name="Yoshinaga Y."/>
            <person name="Zwiers L.-H."/>
            <person name="Turgeon B."/>
            <person name="Goodwin S."/>
            <person name="Spatafora J."/>
            <person name="Crous P."/>
            <person name="Grigoriev I."/>
        </authorList>
    </citation>
    <scope>NUCLEOTIDE SEQUENCE</scope>
    <source>
        <strain evidence="1">CBS 175.79</strain>
    </source>
</reference>
<dbReference type="GeneID" id="54282146"/>
<protein>
    <submittedName>
        <fullName evidence="1">Uncharacterized protein</fullName>
    </submittedName>
</protein>
<dbReference type="Proteomes" id="UP000799778">
    <property type="component" value="Unassembled WGS sequence"/>
</dbReference>
<name>A0A6A5X6X2_9PLEO</name>
<keyword evidence="2" id="KW-1185">Reference proteome</keyword>
<dbReference type="EMBL" id="ML978083">
    <property type="protein sequence ID" value="KAF2008534.1"/>
    <property type="molecule type" value="Genomic_DNA"/>
</dbReference>
<sequence length="97" mass="10839">MDQTKVLWFGKGGVTGLRGVGGCVFGCMRGYVLRCRSEMTRCSVMSSRALDVSSRLYLHCATSLTKERDVSHTKTEISNMKCLLDSNRVESNRIELN</sequence>
<proteinExistence type="predicted"/>
<dbReference type="AlphaFoldDB" id="A0A6A5X6X2"/>
<gene>
    <name evidence="1" type="ORF">BU24DRAFT_381870</name>
</gene>